<dbReference type="GO" id="GO:0055085">
    <property type="term" value="P:transmembrane transport"/>
    <property type="evidence" value="ECO:0007669"/>
    <property type="project" value="TreeGrafter"/>
</dbReference>
<dbReference type="PANTHER" id="PTHR21716">
    <property type="entry name" value="TRANSMEMBRANE PROTEIN"/>
    <property type="match status" value="1"/>
</dbReference>
<feature type="transmembrane region" description="Helical" evidence="6">
    <location>
        <begin position="296"/>
        <end position="324"/>
    </location>
</feature>
<sequence length="336" mass="38637">MNSDRILDISWETIFKIFVALVCFYLIYSIRNILVWFIFAIIISILLEPLINFLMKRRIPKFIAVIFVYFVIFFLFSLFIYFTIPLLSSEIREFVKILPQYFEKISPPLKALGFQALETIQAFTDLISKNLEKMAQTIFNAIAAIFGGVLATFTIFSFSIFLSLGEKPIERTLHLIFPKKYEETLLEIWARCKNQVSGWFFSRILGCFFVGILSYISFFIFDIKYPLVLAILAGILDFLPIVGPILTGAIIFLVVVLTNFWKAIFVLLAFILIQQIENNILLPALAKRFVGLPPVIVLFALAVGGILWGFWGAILVIPFFGILFEFAKEFFQSKKQ</sequence>
<protein>
    <recommendedName>
        <fullName evidence="9">AI-2E family transporter</fullName>
    </recommendedName>
</protein>
<dbReference type="PANTHER" id="PTHR21716:SF62">
    <property type="entry name" value="TRANSPORT PROTEIN YDBI-RELATED"/>
    <property type="match status" value="1"/>
</dbReference>
<evidence type="ECO:0000256" key="4">
    <source>
        <dbReference type="ARBA" id="ARBA00022989"/>
    </source>
</evidence>
<dbReference type="EMBL" id="PFTB01000035">
    <property type="protein sequence ID" value="PJB99489.1"/>
    <property type="molecule type" value="Genomic_DNA"/>
</dbReference>
<evidence type="ECO:0000256" key="2">
    <source>
        <dbReference type="ARBA" id="ARBA00009773"/>
    </source>
</evidence>
<feature type="transmembrane region" description="Helical" evidence="6">
    <location>
        <begin position="9"/>
        <end position="28"/>
    </location>
</feature>
<keyword evidence="5 6" id="KW-0472">Membrane</keyword>
<feature type="transmembrane region" description="Helical" evidence="6">
    <location>
        <begin position="34"/>
        <end position="55"/>
    </location>
</feature>
<keyword evidence="3 6" id="KW-0812">Transmembrane</keyword>
<evidence type="ECO:0000313" key="8">
    <source>
        <dbReference type="Proteomes" id="UP000228875"/>
    </source>
</evidence>
<feature type="transmembrane region" description="Helical" evidence="6">
    <location>
        <begin position="260"/>
        <end position="276"/>
    </location>
</feature>
<feature type="transmembrane region" description="Helical" evidence="6">
    <location>
        <begin position="227"/>
        <end position="253"/>
    </location>
</feature>
<proteinExistence type="inferred from homology"/>
<feature type="transmembrane region" description="Helical" evidence="6">
    <location>
        <begin position="200"/>
        <end position="221"/>
    </location>
</feature>
<evidence type="ECO:0000256" key="5">
    <source>
        <dbReference type="ARBA" id="ARBA00023136"/>
    </source>
</evidence>
<evidence type="ECO:0000256" key="3">
    <source>
        <dbReference type="ARBA" id="ARBA00022692"/>
    </source>
</evidence>
<evidence type="ECO:0000313" key="7">
    <source>
        <dbReference type="EMBL" id="PJB99489.1"/>
    </source>
</evidence>
<comment type="similarity">
    <text evidence="2">Belongs to the autoinducer-2 exporter (AI-2E) (TC 2.A.86) family.</text>
</comment>
<comment type="subcellular location">
    <subcellularLocation>
        <location evidence="1">Membrane</location>
        <topology evidence="1">Multi-pass membrane protein</topology>
    </subcellularLocation>
</comment>
<gene>
    <name evidence="7" type="ORF">CO077_01480</name>
</gene>
<evidence type="ECO:0000256" key="6">
    <source>
        <dbReference type="SAM" id="Phobius"/>
    </source>
</evidence>
<evidence type="ECO:0008006" key="9">
    <source>
        <dbReference type="Google" id="ProtNLM"/>
    </source>
</evidence>
<dbReference type="AlphaFoldDB" id="A0A2M8DMY4"/>
<feature type="transmembrane region" description="Helical" evidence="6">
    <location>
        <begin position="138"/>
        <end position="164"/>
    </location>
</feature>
<feature type="transmembrane region" description="Helical" evidence="6">
    <location>
        <begin position="62"/>
        <end position="84"/>
    </location>
</feature>
<accession>A0A2M8DMY4</accession>
<name>A0A2M8DMY4_9BACT</name>
<dbReference type="Pfam" id="PF01594">
    <property type="entry name" value="AI-2E_transport"/>
    <property type="match status" value="1"/>
</dbReference>
<comment type="caution">
    <text evidence="7">The sequence shown here is derived from an EMBL/GenBank/DDBJ whole genome shotgun (WGS) entry which is preliminary data.</text>
</comment>
<dbReference type="GO" id="GO:0016020">
    <property type="term" value="C:membrane"/>
    <property type="evidence" value="ECO:0007669"/>
    <property type="project" value="UniProtKB-SubCell"/>
</dbReference>
<evidence type="ECO:0000256" key="1">
    <source>
        <dbReference type="ARBA" id="ARBA00004141"/>
    </source>
</evidence>
<keyword evidence="4 6" id="KW-1133">Transmembrane helix</keyword>
<reference evidence="8" key="1">
    <citation type="submission" date="2017-09" db="EMBL/GenBank/DDBJ databases">
        <title>Depth-based differentiation of microbial function through sediment-hosted aquifers and enrichment of novel symbionts in the deep terrestrial subsurface.</title>
        <authorList>
            <person name="Probst A.J."/>
            <person name="Ladd B."/>
            <person name="Jarett J.K."/>
            <person name="Geller-Mcgrath D.E."/>
            <person name="Sieber C.M.K."/>
            <person name="Emerson J.B."/>
            <person name="Anantharaman K."/>
            <person name="Thomas B.C."/>
            <person name="Malmstrom R."/>
            <person name="Stieglmeier M."/>
            <person name="Klingl A."/>
            <person name="Woyke T."/>
            <person name="Ryan C.M."/>
            <person name="Banfield J.F."/>
        </authorList>
    </citation>
    <scope>NUCLEOTIDE SEQUENCE [LARGE SCALE GENOMIC DNA]</scope>
</reference>
<dbReference type="Proteomes" id="UP000228875">
    <property type="component" value="Unassembled WGS sequence"/>
</dbReference>
<dbReference type="InterPro" id="IPR002549">
    <property type="entry name" value="AI-2E-like"/>
</dbReference>
<organism evidence="7 8">
    <name type="scientific">Candidatus Nealsonbacteria bacterium CG_4_9_14_0_8_um_filter_35_12</name>
    <dbReference type="NCBI Taxonomy" id="1974692"/>
    <lineage>
        <taxon>Bacteria</taxon>
        <taxon>Candidatus Nealsoniibacteriota</taxon>
    </lineage>
</organism>